<dbReference type="EMBL" id="OX451737">
    <property type="protein sequence ID" value="CAI8598505.1"/>
    <property type="molecule type" value="Genomic_DNA"/>
</dbReference>
<reference evidence="3 4" key="1">
    <citation type="submission" date="2023-01" db="EMBL/GenBank/DDBJ databases">
        <authorList>
            <person name="Kreplak J."/>
        </authorList>
    </citation>
    <scope>NUCLEOTIDE SEQUENCE [LARGE SCALE GENOMIC DNA]</scope>
</reference>
<proteinExistence type="predicted"/>
<feature type="domain" description="Retroviral polymerase SH3-like" evidence="2">
    <location>
        <begin position="27"/>
        <end position="81"/>
    </location>
</feature>
<evidence type="ECO:0000313" key="4">
    <source>
        <dbReference type="Proteomes" id="UP001157006"/>
    </source>
</evidence>
<feature type="compositionally biased region" description="Polar residues" evidence="1">
    <location>
        <begin position="107"/>
        <end position="116"/>
    </location>
</feature>
<feature type="region of interest" description="Disordered" evidence="1">
    <location>
        <begin position="107"/>
        <end position="136"/>
    </location>
</feature>
<dbReference type="AlphaFoldDB" id="A0AAV0ZIM8"/>
<accession>A0AAV0ZIM8</accession>
<dbReference type="Proteomes" id="UP001157006">
    <property type="component" value="Chromosome 2"/>
</dbReference>
<evidence type="ECO:0000259" key="2">
    <source>
        <dbReference type="Pfam" id="PF25597"/>
    </source>
</evidence>
<dbReference type="Pfam" id="PF25597">
    <property type="entry name" value="SH3_retrovirus"/>
    <property type="match status" value="1"/>
</dbReference>
<keyword evidence="4" id="KW-1185">Reference proteome</keyword>
<evidence type="ECO:0000256" key="1">
    <source>
        <dbReference type="SAM" id="MobiDB-lite"/>
    </source>
</evidence>
<sequence>MSNDGLTPYEKLLGKPSSYEHIKTFRCLCYVKNSNSRAEKCVLVGYPKGQKGWTVYNLKTLEIYVLRDVVYYGDIFPYAPQENDSSEENPSPTFALDFCYVEEDITSSNDGQQDQIIISKEPREEQVVETNSDCDH</sequence>
<evidence type="ECO:0000313" key="3">
    <source>
        <dbReference type="EMBL" id="CAI8598505.1"/>
    </source>
</evidence>
<organism evidence="3 4">
    <name type="scientific">Vicia faba</name>
    <name type="common">Broad bean</name>
    <name type="synonym">Faba vulgaris</name>
    <dbReference type="NCBI Taxonomy" id="3906"/>
    <lineage>
        <taxon>Eukaryota</taxon>
        <taxon>Viridiplantae</taxon>
        <taxon>Streptophyta</taxon>
        <taxon>Embryophyta</taxon>
        <taxon>Tracheophyta</taxon>
        <taxon>Spermatophyta</taxon>
        <taxon>Magnoliopsida</taxon>
        <taxon>eudicotyledons</taxon>
        <taxon>Gunneridae</taxon>
        <taxon>Pentapetalae</taxon>
        <taxon>rosids</taxon>
        <taxon>fabids</taxon>
        <taxon>Fabales</taxon>
        <taxon>Fabaceae</taxon>
        <taxon>Papilionoideae</taxon>
        <taxon>50 kb inversion clade</taxon>
        <taxon>NPAAA clade</taxon>
        <taxon>Hologalegina</taxon>
        <taxon>IRL clade</taxon>
        <taxon>Fabeae</taxon>
        <taxon>Vicia</taxon>
    </lineage>
</organism>
<protein>
    <recommendedName>
        <fullName evidence="2">Retroviral polymerase SH3-like domain-containing protein</fullName>
    </recommendedName>
</protein>
<name>A0AAV0ZIM8_VICFA</name>
<dbReference type="InterPro" id="IPR057670">
    <property type="entry name" value="SH3_retrovirus"/>
</dbReference>
<gene>
    <name evidence="3" type="ORF">VFH_II130960</name>
</gene>